<dbReference type="GO" id="GO:0016020">
    <property type="term" value="C:membrane"/>
    <property type="evidence" value="ECO:0007669"/>
    <property type="project" value="TreeGrafter"/>
</dbReference>
<accession>A0A915KMR1</accession>
<keyword evidence="5 7" id="KW-0697">Rotamase</keyword>
<dbReference type="Proteomes" id="UP000887565">
    <property type="component" value="Unplaced"/>
</dbReference>
<sequence>MTKGEICRIHCASKYAYGSSGSPPKIPADADLIFEIELFSWEGEDISPEKDRTLTRTVQREGEKYDSPNDNALLNVHIAGFYNDKKFLDKAFEFCLGECSEQGLPDGVDKALKKFKRGEKSTIHMAPCWAYGSKGHEAYGIPPNAALDFEIELKNFTKAKESWEMDSEEKLVECEKLKAKGTEFFQKGKNKMAAAKYKRIVDMLQYETTLDEGKKPRRDALYRAAHLNLALVFLKAGENAEAVKHCDKVLEEDKSNVKALYRRAEAYQNQNDFELAISDYERVIFVEPENKAAKNQIVVCKRKIAEVNQKQKKLYANMFEKLAKAESEEQTNGEAQTNTVVGQENTDAEVMEATDAAQA</sequence>
<dbReference type="InterPro" id="IPR046357">
    <property type="entry name" value="PPIase_dom_sf"/>
</dbReference>
<protein>
    <recommendedName>
        <fullName evidence="2 7">peptidylprolyl isomerase</fullName>
        <ecNumber evidence="2 7">5.2.1.8</ecNumber>
    </recommendedName>
</protein>
<feature type="domain" description="PPIase FKBP-type" evidence="10">
    <location>
        <begin position="1"/>
        <end position="42"/>
    </location>
</feature>
<dbReference type="Gene3D" id="3.10.50.40">
    <property type="match status" value="2"/>
</dbReference>
<dbReference type="GO" id="GO:0012505">
    <property type="term" value="C:endomembrane system"/>
    <property type="evidence" value="ECO:0007669"/>
    <property type="project" value="TreeGrafter"/>
</dbReference>
<evidence type="ECO:0000256" key="1">
    <source>
        <dbReference type="ARBA" id="ARBA00000971"/>
    </source>
</evidence>
<comment type="catalytic activity">
    <reaction evidence="1 7">
        <text>[protein]-peptidylproline (omega=180) = [protein]-peptidylproline (omega=0)</text>
        <dbReference type="Rhea" id="RHEA:16237"/>
        <dbReference type="Rhea" id="RHEA-COMP:10747"/>
        <dbReference type="Rhea" id="RHEA-COMP:10748"/>
        <dbReference type="ChEBI" id="CHEBI:83833"/>
        <dbReference type="ChEBI" id="CHEBI:83834"/>
        <dbReference type="EC" id="5.2.1.8"/>
    </reaction>
</comment>
<evidence type="ECO:0000313" key="12">
    <source>
        <dbReference type="WBParaSite" id="nRc.2.0.1.t39739-RA"/>
    </source>
</evidence>
<keyword evidence="6 7" id="KW-0413">Isomerase</keyword>
<dbReference type="GO" id="GO:0003755">
    <property type="term" value="F:peptidyl-prolyl cis-trans isomerase activity"/>
    <property type="evidence" value="ECO:0007669"/>
    <property type="project" value="UniProtKB-KW"/>
</dbReference>
<evidence type="ECO:0000256" key="5">
    <source>
        <dbReference type="ARBA" id="ARBA00023110"/>
    </source>
</evidence>
<keyword evidence="11" id="KW-1185">Reference proteome</keyword>
<dbReference type="GO" id="GO:0043066">
    <property type="term" value="P:negative regulation of apoptotic process"/>
    <property type="evidence" value="ECO:0007669"/>
    <property type="project" value="TreeGrafter"/>
</dbReference>
<keyword evidence="4 8" id="KW-0802">TPR repeat</keyword>
<dbReference type="AlphaFoldDB" id="A0A915KMR1"/>
<dbReference type="GO" id="GO:0005740">
    <property type="term" value="C:mitochondrial envelope"/>
    <property type="evidence" value="ECO:0007669"/>
    <property type="project" value="TreeGrafter"/>
</dbReference>
<dbReference type="FunFam" id="3.10.50.40:FF:000013">
    <property type="entry name" value="Peptidylprolyl isomerase"/>
    <property type="match status" value="1"/>
</dbReference>
<evidence type="ECO:0000313" key="11">
    <source>
        <dbReference type="Proteomes" id="UP000887565"/>
    </source>
</evidence>
<evidence type="ECO:0000256" key="4">
    <source>
        <dbReference type="ARBA" id="ARBA00022803"/>
    </source>
</evidence>
<evidence type="ECO:0000256" key="9">
    <source>
        <dbReference type="SAM" id="MobiDB-lite"/>
    </source>
</evidence>
<dbReference type="PROSITE" id="PS50059">
    <property type="entry name" value="FKBP_PPIASE"/>
    <property type="match status" value="2"/>
</dbReference>
<feature type="domain" description="PPIase FKBP-type" evidence="10">
    <location>
        <begin position="71"/>
        <end position="157"/>
    </location>
</feature>
<dbReference type="PANTHER" id="PTHR46512:SF9">
    <property type="entry name" value="PEPTIDYLPROLYL ISOMERASE"/>
    <property type="match status" value="1"/>
</dbReference>
<evidence type="ECO:0000259" key="10">
    <source>
        <dbReference type="PROSITE" id="PS50059"/>
    </source>
</evidence>
<evidence type="ECO:0000256" key="7">
    <source>
        <dbReference type="PROSITE-ProRule" id="PRU00277"/>
    </source>
</evidence>
<evidence type="ECO:0000256" key="6">
    <source>
        <dbReference type="ARBA" id="ARBA00023235"/>
    </source>
</evidence>
<dbReference type="Gene3D" id="1.25.40.10">
    <property type="entry name" value="Tetratricopeptide repeat domain"/>
    <property type="match status" value="1"/>
</dbReference>
<dbReference type="Pfam" id="PF13432">
    <property type="entry name" value="TPR_16"/>
    <property type="match status" value="1"/>
</dbReference>
<organism evidence="11 12">
    <name type="scientific">Romanomermis culicivorax</name>
    <name type="common">Nematode worm</name>
    <dbReference type="NCBI Taxonomy" id="13658"/>
    <lineage>
        <taxon>Eukaryota</taxon>
        <taxon>Metazoa</taxon>
        <taxon>Ecdysozoa</taxon>
        <taxon>Nematoda</taxon>
        <taxon>Enoplea</taxon>
        <taxon>Dorylaimia</taxon>
        <taxon>Mermithida</taxon>
        <taxon>Mermithoidea</taxon>
        <taxon>Mermithidae</taxon>
        <taxon>Romanomermis</taxon>
    </lineage>
</organism>
<dbReference type="GO" id="GO:0005829">
    <property type="term" value="C:cytosol"/>
    <property type="evidence" value="ECO:0007669"/>
    <property type="project" value="TreeGrafter"/>
</dbReference>
<feature type="region of interest" description="Disordered" evidence="9">
    <location>
        <begin position="325"/>
        <end position="359"/>
    </location>
</feature>
<keyword evidence="3" id="KW-0677">Repeat</keyword>
<dbReference type="InterPro" id="IPR050754">
    <property type="entry name" value="FKBP4/5/8-like"/>
</dbReference>
<dbReference type="InterPro" id="IPR001179">
    <property type="entry name" value="PPIase_FKBP_dom"/>
</dbReference>
<dbReference type="PANTHER" id="PTHR46512">
    <property type="entry name" value="PEPTIDYLPROLYL ISOMERASE"/>
    <property type="match status" value="1"/>
</dbReference>
<evidence type="ECO:0000256" key="3">
    <source>
        <dbReference type="ARBA" id="ARBA00022737"/>
    </source>
</evidence>
<feature type="repeat" description="TPR" evidence="8">
    <location>
        <begin position="257"/>
        <end position="290"/>
    </location>
</feature>
<proteinExistence type="predicted"/>
<name>A0A915KMR1_ROMCU</name>
<dbReference type="SUPFAM" id="SSF54534">
    <property type="entry name" value="FKBP-like"/>
    <property type="match status" value="2"/>
</dbReference>
<dbReference type="Pfam" id="PF00254">
    <property type="entry name" value="FKBP_C"/>
    <property type="match status" value="2"/>
</dbReference>
<dbReference type="GO" id="GO:0044183">
    <property type="term" value="F:protein folding chaperone"/>
    <property type="evidence" value="ECO:0007669"/>
    <property type="project" value="TreeGrafter"/>
</dbReference>
<reference evidence="12" key="1">
    <citation type="submission" date="2022-11" db="UniProtKB">
        <authorList>
            <consortium name="WormBaseParasite"/>
        </authorList>
    </citation>
    <scope>IDENTIFICATION</scope>
</reference>
<dbReference type="PROSITE" id="PS50005">
    <property type="entry name" value="TPR"/>
    <property type="match status" value="1"/>
</dbReference>
<dbReference type="Pfam" id="PF00515">
    <property type="entry name" value="TPR_1"/>
    <property type="match status" value="1"/>
</dbReference>
<dbReference type="WBParaSite" id="nRc.2.0.1.t39739-RA">
    <property type="protein sequence ID" value="nRc.2.0.1.t39739-RA"/>
    <property type="gene ID" value="nRc.2.0.1.g39739"/>
</dbReference>
<dbReference type="FunFam" id="1.25.40.10:FF:000008">
    <property type="entry name" value="Peptidylprolyl isomerase"/>
    <property type="match status" value="1"/>
</dbReference>
<dbReference type="SUPFAM" id="SSF48452">
    <property type="entry name" value="TPR-like"/>
    <property type="match status" value="1"/>
</dbReference>
<dbReference type="InterPro" id="IPR019734">
    <property type="entry name" value="TPR_rpt"/>
</dbReference>
<evidence type="ECO:0000256" key="8">
    <source>
        <dbReference type="PROSITE-ProRule" id="PRU00339"/>
    </source>
</evidence>
<dbReference type="OMA" id="EHMDTKK"/>
<dbReference type="InterPro" id="IPR011990">
    <property type="entry name" value="TPR-like_helical_dom_sf"/>
</dbReference>
<dbReference type="SMART" id="SM00028">
    <property type="entry name" value="TPR"/>
    <property type="match status" value="3"/>
</dbReference>
<evidence type="ECO:0000256" key="2">
    <source>
        <dbReference type="ARBA" id="ARBA00013194"/>
    </source>
</evidence>
<feature type="compositionally biased region" description="Polar residues" evidence="9">
    <location>
        <begin position="330"/>
        <end position="345"/>
    </location>
</feature>
<dbReference type="EC" id="5.2.1.8" evidence="2 7"/>